<comment type="caution">
    <text evidence="1">The sequence shown here is derived from an EMBL/GenBank/DDBJ whole genome shotgun (WGS) entry which is preliminary data.</text>
</comment>
<accession>X0WXG0</accession>
<dbReference type="EMBL" id="BARS01032694">
    <property type="protein sequence ID" value="GAG17436.1"/>
    <property type="molecule type" value="Genomic_DNA"/>
</dbReference>
<dbReference type="InterPro" id="IPR027417">
    <property type="entry name" value="P-loop_NTPase"/>
</dbReference>
<evidence type="ECO:0008006" key="2">
    <source>
        <dbReference type="Google" id="ProtNLM"/>
    </source>
</evidence>
<evidence type="ECO:0000313" key="1">
    <source>
        <dbReference type="EMBL" id="GAG17436.1"/>
    </source>
</evidence>
<proteinExistence type="predicted"/>
<dbReference type="AlphaFoldDB" id="X0WXG0"/>
<name>X0WXG0_9ZZZZ</name>
<dbReference type="Gene3D" id="3.40.50.300">
    <property type="entry name" value="P-loop containing nucleotide triphosphate hydrolases"/>
    <property type="match status" value="1"/>
</dbReference>
<organism evidence="1">
    <name type="scientific">marine sediment metagenome</name>
    <dbReference type="NCBI Taxonomy" id="412755"/>
    <lineage>
        <taxon>unclassified sequences</taxon>
        <taxon>metagenomes</taxon>
        <taxon>ecological metagenomes</taxon>
    </lineage>
</organism>
<reference evidence="1" key="1">
    <citation type="journal article" date="2014" name="Front. Microbiol.">
        <title>High frequency of phylogenetically diverse reductive dehalogenase-homologous genes in deep subseafloor sedimentary metagenomes.</title>
        <authorList>
            <person name="Kawai M."/>
            <person name="Futagami T."/>
            <person name="Toyoda A."/>
            <person name="Takaki Y."/>
            <person name="Nishi S."/>
            <person name="Hori S."/>
            <person name="Arai W."/>
            <person name="Tsubouchi T."/>
            <person name="Morono Y."/>
            <person name="Uchiyama I."/>
            <person name="Ito T."/>
            <person name="Fujiyama A."/>
            <person name="Inagaki F."/>
            <person name="Takami H."/>
        </authorList>
    </citation>
    <scope>NUCLEOTIDE SEQUENCE</scope>
    <source>
        <strain evidence="1">Expedition CK06-06</strain>
    </source>
</reference>
<feature type="non-terminal residue" evidence="1">
    <location>
        <position position="127"/>
    </location>
</feature>
<sequence length="127" mass="14619">MTETAVLGNIGSGKTLLLTYFAYCSERDVYANFKIKIPNSHRLKTLGLDEIETNVDIFIDELHLNADSRTSNSVLNRYASYEASQQRHNQADMYVSDQFFHMIDKRFRDLTTVIVKCRCMGDKDNPD</sequence>
<gene>
    <name evidence="1" type="ORF">S01H1_50727</name>
</gene>
<protein>
    <recommendedName>
        <fullName evidence="2">Zona occludens toxin N-terminal domain-containing protein</fullName>
    </recommendedName>
</protein>